<dbReference type="RefSeq" id="WP_129927830.1">
    <property type="nucleotide sequence ID" value="NZ_SEOO01000148.1"/>
</dbReference>
<proteinExistence type="predicted"/>
<organism evidence="1 2">
    <name type="scientific">Sphingobium cupriresistens</name>
    <dbReference type="NCBI Taxonomy" id="1132417"/>
    <lineage>
        <taxon>Bacteria</taxon>
        <taxon>Pseudomonadati</taxon>
        <taxon>Pseudomonadota</taxon>
        <taxon>Alphaproteobacteria</taxon>
        <taxon>Sphingomonadales</taxon>
        <taxon>Sphingomonadaceae</taxon>
        <taxon>Sphingobium</taxon>
    </lineage>
</organism>
<dbReference type="OrthoDB" id="7458380at2"/>
<evidence type="ECO:0000313" key="2">
    <source>
        <dbReference type="Proteomes" id="UP000291572"/>
    </source>
</evidence>
<comment type="caution">
    <text evidence="1">The sequence shown here is derived from an EMBL/GenBank/DDBJ whole genome shotgun (WGS) entry which is preliminary data.</text>
</comment>
<name>A0A8G1ZD26_9SPHN</name>
<dbReference type="EMBL" id="SEOO01000148">
    <property type="protein sequence ID" value="RYM02727.1"/>
    <property type="molecule type" value="Genomic_DNA"/>
</dbReference>
<evidence type="ECO:0000313" key="1">
    <source>
        <dbReference type="EMBL" id="RYM02727.1"/>
    </source>
</evidence>
<dbReference type="SUPFAM" id="SSF55961">
    <property type="entry name" value="Bet v1-like"/>
    <property type="match status" value="1"/>
</dbReference>
<dbReference type="Gene3D" id="3.90.380.10">
    <property type="entry name" value="Naphthalene 1,2-dioxygenase Alpha Subunit, Chain A, domain 1"/>
    <property type="match status" value="1"/>
</dbReference>
<reference evidence="1 2" key="1">
    <citation type="submission" date="2019-02" db="EMBL/GenBank/DDBJ databases">
        <authorList>
            <person name="Feng G."/>
        </authorList>
    </citation>
    <scope>NUCLEOTIDE SEQUENCE [LARGE SCALE GENOMIC DNA]</scope>
    <source>
        <strain evidence="1 2">CCTCC AB 2011146</strain>
    </source>
</reference>
<dbReference type="Proteomes" id="UP000291572">
    <property type="component" value="Unassembled WGS sequence"/>
</dbReference>
<sequence length="104" mass="11468">MMVWPIDAGRCKVEVSFVKTGDGPANEKLDADTLTFFKSFIGEDLDALAGMHRALAHGGIDSIPLCWSEQFIYNHEQHIDVVMGRENVPQELAVVAVDLPYAHA</sequence>
<gene>
    <name evidence="1" type="ORF">EWH12_22005</name>
</gene>
<accession>A0A8G1ZD26</accession>
<dbReference type="AlphaFoldDB" id="A0A8G1ZD26"/>
<protein>
    <submittedName>
        <fullName evidence="1">Uncharacterized protein</fullName>
    </submittedName>
</protein>